<feature type="transmembrane region" description="Helical" evidence="4">
    <location>
        <begin position="341"/>
        <end position="358"/>
    </location>
</feature>
<dbReference type="GO" id="GO:0016301">
    <property type="term" value="F:kinase activity"/>
    <property type="evidence" value="ECO:0007669"/>
    <property type="project" value="UniProtKB-KW"/>
</dbReference>
<dbReference type="Gene3D" id="3.30.565.10">
    <property type="entry name" value="Histidine kinase-like ATPase, C-terminal domain"/>
    <property type="match status" value="1"/>
</dbReference>
<name>A0A0N1KSD0_CHRID</name>
<evidence type="ECO:0000256" key="1">
    <source>
        <dbReference type="ARBA" id="ARBA00022679"/>
    </source>
</evidence>
<dbReference type="InterPro" id="IPR019734">
    <property type="entry name" value="TPR_rpt"/>
</dbReference>
<evidence type="ECO:0000313" key="7">
    <source>
        <dbReference type="Proteomes" id="UP000037953"/>
    </source>
</evidence>
<dbReference type="GO" id="GO:0000160">
    <property type="term" value="P:phosphorelay signal transduction system"/>
    <property type="evidence" value="ECO:0007669"/>
    <property type="project" value="UniProtKB-KW"/>
</dbReference>
<reference evidence="7" key="2">
    <citation type="submission" date="2015-09" db="EMBL/GenBank/DDBJ databases">
        <title>Draft genome sequence of a multidrug-resistant Chryseobacterium indologenes isolate from Malaysia.</title>
        <authorList>
            <person name="Yu C.Y."/>
            <person name="Ang G.Y."/>
            <person name="Chan K.-G."/>
        </authorList>
    </citation>
    <scope>NUCLEOTIDE SEQUENCE [LARGE SCALE GENOMIC DNA]</scope>
    <source>
        <strain evidence="7">CI_885</strain>
    </source>
</reference>
<dbReference type="InterPro" id="IPR036890">
    <property type="entry name" value="HATPase_C_sf"/>
</dbReference>
<dbReference type="InterPro" id="IPR003594">
    <property type="entry name" value="HATPase_dom"/>
</dbReference>
<keyword evidence="4" id="KW-1133">Transmembrane helix</keyword>
<organism evidence="6 7">
    <name type="scientific">Chryseobacterium indologenes</name>
    <name type="common">Flavobacterium indologenes</name>
    <dbReference type="NCBI Taxonomy" id="253"/>
    <lineage>
        <taxon>Bacteria</taxon>
        <taxon>Pseudomonadati</taxon>
        <taxon>Bacteroidota</taxon>
        <taxon>Flavobacteriia</taxon>
        <taxon>Flavobacteriales</taxon>
        <taxon>Weeksellaceae</taxon>
        <taxon>Chryseobacterium group</taxon>
        <taxon>Chryseobacterium</taxon>
    </lineage>
</organism>
<keyword evidence="1" id="KW-0808">Transferase</keyword>
<dbReference type="EMBL" id="LJOD01000009">
    <property type="protein sequence ID" value="KPE50447.1"/>
    <property type="molecule type" value="Genomic_DNA"/>
</dbReference>
<proteinExistence type="predicted"/>
<reference evidence="6 7" key="1">
    <citation type="journal article" date="2015" name="Genom Data">
        <title>Draft genome sequence of a multidrug-resistant Chryseobacterium indologenes isolate from Malaysia.</title>
        <authorList>
            <person name="Yu C.Y."/>
            <person name="Ang G.Y."/>
            <person name="Cheng H.J."/>
            <person name="Cheong Y.M."/>
            <person name="Yin W.F."/>
            <person name="Chan K.G."/>
        </authorList>
    </citation>
    <scope>NUCLEOTIDE SEQUENCE [LARGE SCALE GENOMIC DNA]</scope>
    <source>
        <strain evidence="6 7">CI_885</strain>
    </source>
</reference>
<dbReference type="InterPro" id="IPR011990">
    <property type="entry name" value="TPR-like_helical_dom_sf"/>
</dbReference>
<dbReference type="InterPro" id="IPR050482">
    <property type="entry name" value="Sensor_HK_TwoCompSys"/>
</dbReference>
<gene>
    <name evidence="6" type="ORF">AOB46_13715</name>
</gene>
<evidence type="ECO:0000313" key="6">
    <source>
        <dbReference type="EMBL" id="KPE50447.1"/>
    </source>
</evidence>
<keyword evidence="4" id="KW-0812">Transmembrane</keyword>
<evidence type="ECO:0000256" key="3">
    <source>
        <dbReference type="ARBA" id="ARBA00023012"/>
    </source>
</evidence>
<comment type="caution">
    <text evidence="6">The sequence shown here is derived from an EMBL/GenBank/DDBJ whole genome shotgun (WGS) entry which is preliminary data.</text>
</comment>
<keyword evidence="4" id="KW-0472">Membrane</keyword>
<dbReference type="SUPFAM" id="SSF48452">
    <property type="entry name" value="TPR-like"/>
    <property type="match status" value="1"/>
</dbReference>
<sequence length="561" mass="64636">MYKSVLFLILHVKQAAMKWLLFVLLGLALFSCKKKKYIAYDNKNYKKARVCRESNAADSAFYYYNLAKNDYLKINDSLGIAKSLVNMAMIQTNKGDFYGGIESSLEANKYLKKEKDSTVRSTLATNYNNIALAFHFLKSFDKSFDFYFKALTYIENEDDKLLCYNNIGDVLVTQGNFKLAKKYLQKALLTNNSTNYSKALNNLAKAKYLDDENYNPLPELYQALEIRESNKDELGKNSSFETLSEYYAKKDKSLSLSFAKKMFETAVNTKRPSDQILALQKIIILDPQNYLTNFQKFISINSDLQTERNKAKNQFAFVRYDLEGRRAENEILKSNSLKKNFGLLTLSTLLIGGGFWYRKRKIRLQQEKELEVKNTQLKMSKKVHDVVANGIYQVMTKIENQESFDKEKALDELEFVYEKSRDISYDKLDQMGSPKDCKEKISNLIASFKNDDTDTYTVGNEEEIWTTMPQSHFEEVYQVIRELLVNMKKHSQASRVVLKFERSENQVEIHYTDNGIGIPGDIIHKNGLTNTVSRIAAIKGAIIFDTKTEKGLKINISFPVS</sequence>
<dbReference type="PROSITE" id="PS51257">
    <property type="entry name" value="PROKAR_LIPOPROTEIN"/>
    <property type="match status" value="1"/>
</dbReference>
<feature type="domain" description="Histidine kinase/HSP90-like ATPase" evidence="5">
    <location>
        <begin position="475"/>
        <end position="556"/>
    </location>
</feature>
<dbReference type="PATRIC" id="fig|253.9.peg.4622"/>
<protein>
    <recommendedName>
        <fullName evidence="5">Histidine kinase/HSP90-like ATPase domain-containing protein</fullName>
    </recommendedName>
</protein>
<dbReference type="Pfam" id="PF02518">
    <property type="entry name" value="HATPase_c"/>
    <property type="match status" value="1"/>
</dbReference>
<dbReference type="SUPFAM" id="SSF55874">
    <property type="entry name" value="ATPase domain of HSP90 chaperone/DNA topoisomerase II/histidine kinase"/>
    <property type="match status" value="1"/>
</dbReference>
<accession>A0A0N1KSD0</accession>
<evidence type="ECO:0000259" key="5">
    <source>
        <dbReference type="Pfam" id="PF02518"/>
    </source>
</evidence>
<dbReference type="PANTHER" id="PTHR24421:SF60">
    <property type="entry name" value="SENSOR HISTIDINE KINASE COMP"/>
    <property type="match status" value="1"/>
</dbReference>
<keyword evidence="3" id="KW-0902">Two-component regulatory system</keyword>
<keyword evidence="2" id="KW-0418">Kinase</keyword>
<evidence type="ECO:0000256" key="4">
    <source>
        <dbReference type="SAM" id="Phobius"/>
    </source>
</evidence>
<dbReference type="SMART" id="SM00028">
    <property type="entry name" value="TPR"/>
    <property type="match status" value="3"/>
</dbReference>
<dbReference type="Pfam" id="PF13424">
    <property type="entry name" value="TPR_12"/>
    <property type="match status" value="1"/>
</dbReference>
<dbReference type="Proteomes" id="UP000037953">
    <property type="component" value="Unassembled WGS sequence"/>
</dbReference>
<dbReference type="AlphaFoldDB" id="A0A0N1KSD0"/>
<evidence type="ECO:0000256" key="2">
    <source>
        <dbReference type="ARBA" id="ARBA00022777"/>
    </source>
</evidence>
<dbReference type="Gene3D" id="1.25.40.10">
    <property type="entry name" value="Tetratricopeptide repeat domain"/>
    <property type="match status" value="1"/>
</dbReference>
<dbReference type="PANTHER" id="PTHR24421">
    <property type="entry name" value="NITRATE/NITRITE SENSOR PROTEIN NARX-RELATED"/>
    <property type="match status" value="1"/>
</dbReference>
<dbReference type="CDD" id="cd16917">
    <property type="entry name" value="HATPase_UhpB-NarQ-NarX-like"/>
    <property type="match status" value="1"/>
</dbReference>